<dbReference type="KEGG" id="dru:Desru_0863"/>
<protein>
    <recommendedName>
        <fullName evidence="4">Lipoprotein</fullName>
    </recommendedName>
</protein>
<name>F6DV74_DESRL</name>
<dbReference type="STRING" id="696281.Desru_0863"/>
<feature type="signal peptide" evidence="1">
    <location>
        <begin position="1"/>
        <end position="26"/>
    </location>
</feature>
<dbReference type="PROSITE" id="PS51257">
    <property type="entry name" value="PROKAR_LIPOPROTEIN"/>
    <property type="match status" value="1"/>
</dbReference>
<dbReference type="Proteomes" id="UP000009234">
    <property type="component" value="Chromosome"/>
</dbReference>
<feature type="chain" id="PRO_5003333477" description="Lipoprotein" evidence="1">
    <location>
        <begin position="27"/>
        <end position="279"/>
    </location>
</feature>
<proteinExistence type="predicted"/>
<reference evidence="2 3" key="2">
    <citation type="journal article" date="2012" name="Stand. Genomic Sci.">
        <title>Complete genome sequence of the sulfate-reducing firmicute Desulfotomaculum ruminis type strain (DL(T)).</title>
        <authorList>
            <person name="Spring S."/>
            <person name="Visser M."/>
            <person name="Lu M."/>
            <person name="Copeland A."/>
            <person name="Lapidus A."/>
            <person name="Lucas S."/>
            <person name="Cheng J.F."/>
            <person name="Han C."/>
            <person name="Tapia R."/>
            <person name="Goodwin L.A."/>
            <person name="Pitluck S."/>
            <person name="Ivanova N."/>
            <person name="Land M."/>
            <person name="Hauser L."/>
            <person name="Larimer F."/>
            <person name="Rohde M."/>
            <person name="Goker M."/>
            <person name="Detter J.C."/>
            <person name="Kyrpides N.C."/>
            <person name="Woyke T."/>
            <person name="Schaap P.J."/>
            <person name="Plugge C.M."/>
            <person name="Muyzer G."/>
            <person name="Kuever J."/>
            <person name="Pereira I.A."/>
            <person name="Parshina S.N."/>
            <person name="Bernier-Latmani R."/>
            <person name="Stams A.J."/>
            <person name="Klenk H.P."/>
        </authorList>
    </citation>
    <scope>NUCLEOTIDE SEQUENCE [LARGE SCALE GENOMIC DNA]</scope>
    <source>
        <strain evidence="3">ATCC 23193 / DSM 2154 / NCIB 8452 / DL</strain>
    </source>
</reference>
<accession>F6DV74</accession>
<evidence type="ECO:0008006" key="4">
    <source>
        <dbReference type="Google" id="ProtNLM"/>
    </source>
</evidence>
<organism evidence="2 3">
    <name type="scientific">Desulforamulus ruminis (strain ATCC 23193 / DSM 2154 / NCIMB 8452 / DL)</name>
    <name type="common">Desulfotomaculum ruminis</name>
    <dbReference type="NCBI Taxonomy" id="696281"/>
    <lineage>
        <taxon>Bacteria</taxon>
        <taxon>Bacillati</taxon>
        <taxon>Bacillota</taxon>
        <taxon>Clostridia</taxon>
        <taxon>Eubacteriales</taxon>
        <taxon>Peptococcaceae</taxon>
        <taxon>Desulforamulus</taxon>
    </lineage>
</organism>
<keyword evidence="1" id="KW-0732">Signal</keyword>
<sequence>MVINMKKILASLIAFILFISLLSGCAANKTTLQKKEAESTGLEKFQATANMQILQSTRETLGSDGKTEQIILYSEQSPNGMPQSWSLVVDDIEKIKLSPEEGLYGFAEVKFEDVDGDDIKEVLFYRQSTGSAGARGLTIYKTGGKDWQQLFSVNDPFDFDDMEGKRYEVKYLGDYYVRFEDRQTGLKTTIALDAEEYQGLEDMLKEISTWVDPIAEYSLVDYDGNGVKEIITIQRVIGIAHADTLAFLKTTYKLEQGRYKAVTLSLTDVNDKPLAEVKL</sequence>
<evidence type="ECO:0000313" key="3">
    <source>
        <dbReference type="Proteomes" id="UP000009234"/>
    </source>
</evidence>
<reference evidence="3" key="1">
    <citation type="submission" date="2011-05" db="EMBL/GenBank/DDBJ databases">
        <title>Complete sequence of Desulfotomaculum ruminis DSM 2154.</title>
        <authorList>
            <person name="Lucas S."/>
            <person name="Copeland A."/>
            <person name="Lapidus A."/>
            <person name="Cheng J.-F."/>
            <person name="Goodwin L."/>
            <person name="Pitluck S."/>
            <person name="Lu M."/>
            <person name="Detter J.C."/>
            <person name="Han C."/>
            <person name="Tapia R."/>
            <person name="Land M."/>
            <person name="Hauser L."/>
            <person name="Kyrpides N."/>
            <person name="Ivanova N."/>
            <person name="Mikhailova N."/>
            <person name="Pagani I."/>
            <person name="Stams A.J.M."/>
            <person name="Plugge C.M."/>
            <person name="Muyzer G."/>
            <person name="Kuever J."/>
            <person name="Parshina S.N."/>
            <person name="Ivanova A.E."/>
            <person name="Nazina T.N."/>
            <person name="Brambilla E."/>
            <person name="Spring S."/>
            <person name="Klenk H.-P."/>
            <person name="Woyke T."/>
        </authorList>
    </citation>
    <scope>NUCLEOTIDE SEQUENCE [LARGE SCALE GENOMIC DNA]</scope>
    <source>
        <strain evidence="3">ATCC 23193 / DSM 2154 / NCIB 8452 / DL</strain>
    </source>
</reference>
<dbReference type="AlphaFoldDB" id="F6DV74"/>
<evidence type="ECO:0000313" key="2">
    <source>
        <dbReference type="EMBL" id="AEG59140.1"/>
    </source>
</evidence>
<dbReference type="eggNOG" id="ENOG503469P">
    <property type="taxonomic scope" value="Bacteria"/>
</dbReference>
<dbReference type="EMBL" id="CP002780">
    <property type="protein sequence ID" value="AEG59140.1"/>
    <property type="molecule type" value="Genomic_DNA"/>
</dbReference>
<keyword evidence="3" id="KW-1185">Reference proteome</keyword>
<evidence type="ECO:0000256" key="1">
    <source>
        <dbReference type="SAM" id="SignalP"/>
    </source>
</evidence>
<dbReference type="HOGENOM" id="CLU_996509_0_0_9"/>
<gene>
    <name evidence="2" type="ordered locus">Desru_0863</name>
</gene>